<dbReference type="EMBL" id="POUA01000304">
    <property type="protein sequence ID" value="PZG32936.1"/>
    <property type="molecule type" value="Genomic_DNA"/>
</dbReference>
<evidence type="ECO:0000313" key="5">
    <source>
        <dbReference type="Proteomes" id="UP000248544"/>
    </source>
</evidence>
<sequence>MNTRAKRLVLPLGGAIIATSVVGASLSSTAEAAPDRKSRSLSSSFGDAKAIAGTWTPSKLKAAKSYLEDSTQHSKKLSTAGTRKASPDGKAGLIAPTSRSSRSVGKSKNLNLPTTVGKVFFEVDGKPYWCSGSSIQSKYRNLVATAGHCVYDTDKNKPVSNFVFIPAYHQGKAPFGVYVGAKVHTHYDFDVYEDYDKDYAFVNVYNGIKQVRQKQVSKNEYDKWKGSKETKREEITREEYRKCVLNLGSCYAEGKDTPDDVVGPDYPGAVLKKEEVNEETYKKAKVGKGNGNKYGEPFVENVTKAEYDAYKGPGTKKIDKSGNYTITHFYVQRWYKPGTAKKFYRETFWINIIDDAGRLGDNVGGQGFAWNQKLYKKVFAFGYPTAAHADGDKVYSGETMKWCYNKTYPAPRVSKYKVEEQVAIKCAFTPGSSGGPLVLQYKSSKRVGYINGVVSLTLDTDGNRRYDRISSPYFDGDTNSIYKYAANLWTGKLGS</sequence>
<gene>
    <name evidence="4" type="ORF">C1I98_29165</name>
</gene>
<dbReference type="InterPro" id="IPR009003">
    <property type="entry name" value="Peptidase_S1_PA"/>
</dbReference>
<evidence type="ECO:0000256" key="2">
    <source>
        <dbReference type="SAM" id="MobiDB-lite"/>
    </source>
</evidence>
<dbReference type="Proteomes" id="UP000248544">
    <property type="component" value="Unassembled WGS sequence"/>
</dbReference>
<dbReference type="SUPFAM" id="SSF50494">
    <property type="entry name" value="Trypsin-like serine proteases"/>
    <property type="match status" value="2"/>
</dbReference>
<evidence type="ECO:0008006" key="6">
    <source>
        <dbReference type="Google" id="ProtNLM"/>
    </source>
</evidence>
<evidence type="ECO:0000313" key="4">
    <source>
        <dbReference type="EMBL" id="PZG32936.1"/>
    </source>
</evidence>
<dbReference type="InterPro" id="IPR050966">
    <property type="entry name" value="Glutamyl_endopeptidase"/>
</dbReference>
<protein>
    <recommendedName>
        <fullName evidence="6">Serine protease</fullName>
    </recommendedName>
</protein>
<evidence type="ECO:0000256" key="1">
    <source>
        <dbReference type="ARBA" id="ARBA00022729"/>
    </source>
</evidence>
<dbReference type="RefSeq" id="WP_111170618.1">
    <property type="nucleotide sequence ID" value="NZ_POUA01000304.1"/>
</dbReference>
<feature type="signal peptide" evidence="3">
    <location>
        <begin position="1"/>
        <end position="32"/>
    </location>
</feature>
<name>A0A2W2F725_9ACTN</name>
<accession>A0A2W2F725</accession>
<evidence type="ECO:0000256" key="3">
    <source>
        <dbReference type="SAM" id="SignalP"/>
    </source>
</evidence>
<organism evidence="4 5">
    <name type="scientific">Spongiactinospora gelatinilytica</name>
    <dbReference type="NCBI Taxonomy" id="2666298"/>
    <lineage>
        <taxon>Bacteria</taxon>
        <taxon>Bacillati</taxon>
        <taxon>Actinomycetota</taxon>
        <taxon>Actinomycetes</taxon>
        <taxon>Streptosporangiales</taxon>
        <taxon>Streptosporangiaceae</taxon>
        <taxon>Spongiactinospora</taxon>
    </lineage>
</organism>
<comment type="caution">
    <text evidence="4">The sequence shown here is derived from an EMBL/GenBank/DDBJ whole genome shotgun (WGS) entry which is preliminary data.</text>
</comment>
<reference evidence="4 5" key="1">
    <citation type="submission" date="2018-01" db="EMBL/GenBank/DDBJ databases">
        <title>Draft genome sequence of Sphaerisporangium sp. 7K107.</title>
        <authorList>
            <person name="Sahin N."/>
            <person name="Saygin H."/>
            <person name="Ay H."/>
        </authorList>
    </citation>
    <scope>NUCLEOTIDE SEQUENCE [LARGE SCALE GENOMIC DNA]</scope>
    <source>
        <strain evidence="4 5">7K107</strain>
    </source>
</reference>
<dbReference type="PANTHER" id="PTHR15462:SF19">
    <property type="entry name" value="PEPTIDASE S1 DOMAIN-CONTAINING PROTEIN"/>
    <property type="match status" value="1"/>
</dbReference>
<feature type="chain" id="PRO_5016051189" description="Serine protease" evidence="3">
    <location>
        <begin position="33"/>
        <end position="495"/>
    </location>
</feature>
<dbReference type="InterPro" id="IPR043504">
    <property type="entry name" value="Peptidase_S1_PA_chymotrypsin"/>
</dbReference>
<feature type="region of interest" description="Disordered" evidence="2">
    <location>
        <begin position="71"/>
        <end position="107"/>
    </location>
</feature>
<proteinExistence type="predicted"/>
<keyword evidence="1 3" id="KW-0732">Signal</keyword>
<dbReference type="AlphaFoldDB" id="A0A2W2F725"/>
<dbReference type="Gene3D" id="2.40.10.10">
    <property type="entry name" value="Trypsin-like serine proteases"/>
    <property type="match status" value="2"/>
</dbReference>
<feature type="compositionally biased region" description="Polar residues" evidence="2">
    <location>
        <begin position="97"/>
        <end position="107"/>
    </location>
</feature>
<dbReference type="PANTHER" id="PTHR15462">
    <property type="entry name" value="SERINE PROTEASE"/>
    <property type="match status" value="1"/>
</dbReference>
<keyword evidence="5" id="KW-1185">Reference proteome</keyword>